<comment type="caution">
    <text evidence="2">The sequence shown here is derived from an EMBL/GenBank/DDBJ whole genome shotgun (WGS) entry which is preliminary data.</text>
</comment>
<evidence type="ECO:0000313" key="3">
    <source>
        <dbReference type="Proteomes" id="UP000468687"/>
    </source>
</evidence>
<dbReference type="Proteomes" id="UP000468687">
    <property type="component" value="Unassembled WGS sequence"/>
</dbReference>
<feature type="transmembrane region" description="Helical" evidence="1">
    <location>
        <begin position="156"/>
        <end position="182"/>
    </location>
</feature>
<keyword evidence="1" id="KW-1133">Transmembrane helix</keyword>
<accession>A0A6P0HFT5</accession>
<name>A0A6P0HFT5_9ACTN</name>
<keyword evidence="3" id="KW-1185">Reference proteome</keyword>
<keyword evidence="1" id="KW-0812">Transmembrane</keyword>
<dbReference type="RefSeq" id="WP_163770446.1">
    <property type="nucleotide sequence ID" value="NZ_JAAGXA010000001.1"/>
</dbReference>
<proteinExistence type="predicted"/>
<organism evidence="2 3">
    <name type="scientific">Nocardioides zeae</name>
    <dbReference type="NCBI Taxonomy" id="1457234"/>
    <lineage>
        <taxon>Bacteria</taxon>
        <taxon>Bacillati</taxon>
        <taxon>Actinomycetota</taxon>
        <taxon>Actinomycetes</taxon>
        <taxon>Propionibacteriales</taxon>
        <taxon>Nocardioidaceae</taxon>
        <taxon>Nocardioides</taxon>
    </lineage>
</organism>
<evidence type="ECO:0000256" key="1">
    <source>
        <dbReference type="SAM" id="Phobius"/>
    </source>
</evidence>
<reference evidence="2 3" key="1">
    <citation type="journal article" date="2014" name="Int. J. Syst. Evol. Microbiol.">
        <title>Nocardioides zeae sp. nov., isolated from the stem of Zea mays.</title>
        <authorList>
            <person name="Glaeser S.P."/>
            <person name="McInroy J.A."/>
            <person name="Busse H.J."/>
            <person name="Kampfer P."/>
        </authorList>
    </citation>
    <scope>NUCLEOTIDE SEQUENCE [LARGE SCALE GENOMIC DNA]</scope>
    <source>
        <strain evidence="2 3">JCM 30728</strain>
    </source>
</reference>
<keyword evidence="1" id="KW-0472">Membrane</keyword>
<sequence>MVTAAELAAEVRRATANTPYMVADETPTGFTVQIDIVDQQWWTLMKRKSLESSFQHVVEVDPAAGTYTVTDRQTTVAWEAGLDAGGVPRPVLRARKSMQQGTVVSKSFRKEVGMDDDGNVGAVVNYSFDSSEGKRLIDGPAQHLGLTKKMNSTAKVGLTVAAVAVGGLLIGLVVLLVVLLLVL</sequence>
<protein>
    <submittedName>
        <fullName evidence="2">Uncharacterized protein</fullName>
    </submittedName>
</protein>
<dbReference type="EMBL" id="JAAGXA010000001">
    <property type="protein sequence ID" value="NEN77120.1"/>
    <property type="molecule type" value="Genomic_DNA"/>
</dbReference>
<dbReference type="AlphaFoldDB" id="A0A6P0HFT5"/>
<gene>
    <name evidence="2" type="ORF">G3T38_02390</name>
</gene>
<evidence type="ECO:0000313" key="2">
    <source>
        <dbReference type="EMBL" id="NEN77120.1"/>
    </source>
</evidence>